<evidence type="ECO:0000313" key="3">
    <source>
        <dbReference type="EMBL" id="RVU46905.1"/>
    </source>
</evidence>
<dbReference type="Proteomes" id="UP000282926">
    <property type="component" value="Unassembled WGS sequence"/>
</dbReference>
<protein>
    <recommendedName>
        <fullName evidence="5">DUF2937 family protein</fullName>
    </recommendedName>
</protein>
<keyword evidence="1" id="KW-0472">Membrane</keyword>
<dbReference type="EMBL" id="SADD01000002">
    <property type="protein sequence ID" value="RVU46905.1"/>
    <property type="molecule type" value="Genomic_DNA"/>
</dbReference>
<reference evidence="3 4" key="1">
    <citation type="submission" date="2019-01" db="EMBL/GenBank/DDBJ databases">
        <title>Lujinxingia litoralis gen. nov., sp. nov. and Lujinxingia sediminis gen. nov., sp. nov., new members in the order Bradymonadales, isolated from coastal sediment.</title>
        <authorList>
            <person name="Li C.-M."/>
        </authorList>
    </citation>
    <scope>NUCLEOTIDE SEQUENCE [LARGE SCALE GENOMIC DNA]</scope>
    <source>
        <strain evidence="3 4">SEH01</strain>
    </source>
</reference>
<keyword evidence="4" id="KW-1185">Reference proteome</keyword>
<feature type="transmembrane region" description="Helical" evidence="1">
    <location>
        <begin position="197"/>
        <end position="219"/>
    </location>
</feature>
<evidence type="ECO:0000313" key="4">
    <source>
        <dbReference type="Proteomes" id="UP000282926"/>
    </source>
</evidence>
<organism evidence="3 4">
    <name type="scientific">Lujinxingia sediminis</name>
    <dbReference type="NCBI Taxonomy" id="2480984"/>
    <lineage>
        <taxon>Bacteria</taxon>
        <taxon>Deltaproteobacteria</taxon>
        <taxon>Bradymonadales</taxon>
        <taxon>Lujinxingiaceae</taxon>
        <taxon>Lujinxingia</taxon>
    </lineage>
</organism>
<keyword evidence="1" id="KW-1133">Transmembrane helix</keyword>
<comment type="caution">
    <text evidence="3">The sequence shown here is derived from an EMBL/GenBank/DDBJ whole genome shotgun (WGS) entry which is preliminary data.</text>
</comment>
<dbReference type="RefSeq" id="WP_127779783.1">
    <property type="nucleotide sequence ID" value="NZ_SADD01000002.1"/>
</dbReference>
<keyword evidence="1" id="KW-0812">Transmembrane</keyword>
<keyword evidence="2" id="KW-0732">Signal</keyword>
<sequence>MPHLPQPLRQTALLLPLIATLTLLSTPEAVAQPTSNSRCQTVAAMPAPGELSSLVERLDAGHPTRESMQTLEAWRTGALASCEATGELQDNTDFNAMRHRADFLREASAALPRQEDYHRRRHELLDQALATGELTEATLAGLRTELDSCFDPTFANLPAGEGGAAQFHAWNTPIERCFSAFDIALRDHLNARPSSGALFWLLLTATLALSTAGVGIAYAKHRKNERQAQL</sequence>
<evidence type="ECO:0008006" key="5">
    <source>
        <dbReference type="Google" id="ProtNLM"/>
    </source>
</evidence>
<proteinExistence type="predicted"/>
<feature type="chain" id="PRO_5045227232" description="DUF2937 family protein" evidence="2">
    <location>
        <begin position="32"/>
        <end position="230"/>
    </location>
</feature>
<evidence type="ECO:0000256" key="1">
    <source>
        <dbReference type="SAM" id="Phobius"/>
    </source>
</evidence>
<feature type="signal peptide" evidence="2">
    <location>
        <begin position="1"/>
        <end position="31"/>
    </location>
</feature>
<evidence type="ECO:0000256" key="2">
    <source>
        <dbReference type="SAM" id="SignalP"/>
    </source>
</evidence>
<name>A0ABY0CV17_9DELT</name>
<gene>
    <name evidence="3" type="ORF">EA187_07155</name>
</gene>
<accession>A0ABY0CV17</accession>